<feature type="domain" description="Na+/H+ antiporter NhaC-like C-terminal" evidence="10">
    <location>
        <begin position="210"/>
        <end position="462"/>
    </location>
</feature>
<dbReference type="GO" id="GO:0015297">
    <property type="term" value="F:antiporter activity"/>
    <property type="evidence" value="ECO:0007669"/>
    <property type="project" value="UniProtKB-KW"/>
</dbReference>
<evidence type="ECO:0000313" key="11">
    <source>
        <dbReference type="EMBL" id="ELR66663.1"/>
    </source>
</evidence>
<feature type="transmembrane region" description="Helical" evidence="9">
    <location>
        <begin position="361"/>
        <end position="383"/>
    </location>
</feature>
<dbReference type="AlphaFoldDB" id="L8JEH8"/>
<dbReference type="EMBL" id="AMZO01000006">
    <property type="protein sequence ID" value="ELR66663.1"/>
    <property type="molecule type" value="Genomic_DNA"/>
</dbReference>
<feature type="transmembrane region" description="Helical" evidence="9">
    <location>
        <begin position="444"/>
        <end position="466"/>
    </location>
</feature>
<proteinExistence type="inferred from homology"/>
<gene>
    <name evidence="11" type="ORF">C942_04361</name>
</gene>
<evidence type="ECO:0000256" key="7">
    <source>
        <dbReference type="ARBA" id="ARBA00023136"/>
    </source>
</evidence>
<feature type="transmembrane region" description="Helical" evidence="9">
    <location>
        <begin position="46"/>
        <end position="64"/>
    </location>
</feature>
<evidence type="ECO:0000256" key="3">
    <source>
        <dbReference type="ARBA" id="ARBA00022449"/>
    </source>
</evidence>
<keyword evidence="7 9" id="KW-0472">Membrane</keyword>
<dbReference type="GO" id="GO:0005886">
    <property type="term" value="C:plasma membrane"/>
    <property type="evidence" value="ECO:0007669"/>
    <property type="project" value="UniProtKB-SubCell"/>
</dbReference>
<dbReference type="OrthoDB" id="9762978at2"/>
<evidence type="ECO:0000259" key="10">
    <source>
        <dbReference type="Pfam" id="PF03553"/>
    </source>
</evidence>
<dbReference type="Proteomes" id="UP000011134">
    <property type="component" value="Unassembled WGS sequence"/>
</dbReference>
<dbReference type="RefSeq" id="WP_007463509.1">
    <property type="nucleotide sequence ID" value="NZ_AMZO01000006.1"/>
</dbReference>
<feature type="transmembrane region" description="Helical" evidence="9">
    <location>
        <begin position="207"/>
        <end position="225"/>
    </location>
</feature>
<evidence type="ECO:0000256" key="4">
    <source>
        <dbReference type="ARBA" id="ARBA00022475"/>
    </source>
</evidence>
<sequence length="488" mass="51649">MENTSSVVGQSEGIRLPYFSEAAFLLSFITLSLIIGIMVFSLDVHILLIGSVVLAMLFCWRCGFNLEQQIEVMGESLKNATGAMFSFLLIGMIIGVWILAGTIPALIYYGLDMVSPELFLPAGFLVCCGITYATGTNWGAASTIGVALIGMGIGLGVPLPIIAGMIISGGVFGVNLSPVSDVTILASATVGTSVSNHLKALNKVNKVVLVLSTVAYYFMGAFFVGTETGGTGHIGELQTTLSQTFDMNLIVLAPIVVTLALTFAKIPSQIALFCGVVVGALVAGLWQQNSVTEVFAALNYGFTDSTGSELADKLLIRGGIQSMMWTFSLAFIALCMGGLLEKAGFLGVLLEKILPRIKSDFSLVLTTLCTCVLANVATSEVYLSMILNGSLYKGVYADRGFKPEMLSRLLGEGSMTSGMLLPWTTAGAFMTATLGVSPLVYAQYAVYVWLTPLVSLLLVAMGRTLIRGEATEVSRKQQESGVPQDAEA</sequence>
<evidence type="ECO:0000313" key="12">
    <source>
        <dbReference type="Proteomes" id="UP000011134"/>
    </source>
</evidence>
<comment type="similarity">
    <text evidence="8">Belongs to the NhaC Na(+)/H(+) (TC 2.A.35) antiporter family.</text>
</comment>
<organism evidence="11 12">
    <name type="scientific">Photobacterium marinum</name>
    <dbReference type="NCBI Taxonomy" id="1056511"/>
    <lineage>
        <taxon>Bacteria</taxon>
        <taxon>Pseudomonadati</taxon>
        <taxon>Pseudomonadota</taxon>
        <taxon>Gammaproteobacteria</taxon>
        <taxon>Vibrionales</taxon>
        <taxon>Vibrionaceae</taxon>
        <taxon>Photobacterium</taxon>
    </lineage>
</organism>
<dbReference type="Pfam" id="PF03553">
    <property type="entry name" value="Na_H_antiporter"/>
    <property type="match status" value="1"/>
</dbReference>
<keyword evidence="5 9" id="KW-0812">Transmembrane</keyword>
<dbReference type="PATRIC" id="fig|1056511.3.peg.1190"/>
<protein>
    <submittedName>
        <fullName evidence="11">Na+/H+ antiporter NhaC</fullName>
    </submittedName>
</protein>
<evidence type="ECO:0000256" key="1">
    <source>
        <dbReference type="ARBA" id="ARBA00004651"/>
    </source>
</evidence>
<evidence type="ECO:0000256" key="2">
    <source>
        <dbReference type="ARBA" id="ARBA00022448"/>
    </source>
</evidence>
<name>L8JEH8_9GAMM</name>
<keyword evidence="3" id="KW-0050">Antiport</keyword>
<comment type="subcellular location">
    <subcellularLocation>
        <location evidence="1">Cell membrane</location>
        <topology evidence="1">Multi-pass membrane protein</topology>
    </subcellularLocation>
</comment>
<feature type="transmembrane region" description="Helical" evidence="9">
    <location>
        <begin position="117"/>
        <end position="134"/>
    </location>
</feature>
<keyword evidence="12" id="KW-1185">Reference proteome</keyword>
<dbReference type="PANTHER" id="PTHR33451">
    <property type="entry name" value="MALATE-2H(+)/NA(+)-LACTATE ANTIPORTER"/>
    <property type="match status" value="1"/>
</dbReference>
<feature type="transmembrane region" description="Helical" evidence="9">
    <location>
        <begin position="85"/>
        <end position="111"/>
    </location>
</feature>
<accession>L8JEH8</accession>
<feature type="transmembrane region" description="Helical" evidence="9">
    <location>
        <begin position="146"/>
        <end position="172"/>
    </location>
</feature>
<feature type="transmembrane region" description="Helical" evidence="9">
    <location>
        <begin position="270"/>
        <end position="286"/>
    </location>
</feature>
<evidence type="ECO:0000256" key="9">
    <source>
        <dbReference type="SAM" id="Phobius"/>
    </source>
</evidence>
<dbReference type="InterPro" id="IPR052180">
    <property type="entry name" value="NhaC_Na-H+_Antiporter"/>
</dbReference>
<reference evidence="11 12" key="1">
    <citation type="submission" date="2012-12" db="EMBL/GenBank/DDBJ databases">
        <title>Genome Assembly of Photobacterium sp. AK15.</title>
        <authorList>
            <person name="Khatri I."/>
            <person name="Vaidya B."/>
            <person name="Srinivas T.N.R."/>
            <person name="Subramanian S."/>
            <person name="Pinnaka A."/>
        </authorList>
    </citation>
    <scope>NUCLEOTIDE SEQUENCE [LARGE SCALE GENOMIC DNA]</scope>
    <source>
        <strain evidence="11 12">AK15</strain>
    </source>
</reference>
<feature type="transmembrane region" description="Helical" evidence="9">
    <location>
        <begin position="245"/>
        <end position="263"/>
    </location>
</feature>
<feature type="transmembrane region" description="Helical" evidence="9">
    <location>
        <begin position="22"/>
        <end position="40"/>
    </location>
</feature>
<evidence type="ECO:0000256" key="8">
    <source>
        <dbReference type="ARBA" id="ARBA00038435"/>
    </source>
</evidence>
<feature type="transmembrane region" description="Helical" evidence="9">
    <location>
        <begin position="322"/>
        <end position="340"/>
    </location>
</feature>
<feature type="transmembrane region" description="Helical" evidence="9">
    <location>
        <begin position="178"/>
        <end position="195"/>
    </location>
</feature>
<keyword evidence="2" id="KW-0813">Transport</keyword>
<evidence type="ECO:0000256" key="5">
    <source>
        <dbReference type="ARBA" id="ARBA00022692"/>
    </source>
</evidence>
<keyword evidence="4" id="KW-1003">Cell membrane</keyword>
<keyword evidence="6 9" id="KW-1133">Transmembrane helix</keyword>
<comment type="caution">
    <text evidence="11">The sequence shown here is derived from an EMBL/GenBank/DDBJ whole genome shotgun (WGS) entry which is preliminary data.</text>
</comment>
<dbReference type="PANTHER" id="PTHR33451:SF3">
    <property type="entry name" value="MALATE-2H(+)_NA(+)-LACTATE ANTIPORTER"/>
    <property type="match status" value="1"/>
</dbReference>
<dbReference type="InterPro" id="IPR018461">
    <property type="entry name" value="Na/H_Antiport_NhaC-like_C"/>
</dbReference>
<evidence type="ECO:0000256" key="6">
    <source>
        <dbReference type="ARBA" id="ARBA00022989"/>
    </source>
</evidence>